<dbReference type="OrthoDB" id="3565112at2759"/>
<keyword evidence="3" id="KW-1185">Reference proteome</keyword>
<evidence type="ECO:0000313" key="2">
    <source>
        <dbReference type="EMBL" id="PMD16684.1"/>
    </source>
</evidence>
<feature type="compositionally biased region" description="Polar residues" evidence="1">
    <location>
        <begin position="270"/>
        <end position="287"/>
    </location>
</feature>
<sequence>MASKVLKWNCETERSWKYMGDLALEHAPTMRRVMILIYHQLNPDEKLFPCKPLQWRYLAREERRRVREMIEEAKDNDLLEEMLRWFSAKYMDKNEEIIEATKTFRKNVIQGVRLPRMYQVEYLGARKKWKEFLRVKESKTDMAARGLSTTLLPTSEFITSVPKQKPAKENTIRMTVAERNALKNKTEPTFRPTYSYESKDWREELTFNRASAQAHFGQEAWDMTQSGEGKQQIIEMPYCYTTADEDVETESDPDDIEQVVYSAYVPEASPKNTTTSPKKSCMKSMTKTPPPRDGNKKGKGLESRLRFADPFDSEEDDIND</sequence>
<dbReference type="Proteomes" id="UP000235672">
    <property type="component" value="Unassembled WGS sequence"/>
</dbReference>
<name>A0A2J6PRM6_9HELO</name>
<protein>
    <submittedName>
        <fullName evidence="2">Uncharacterized protein</fullName>
    </submittedName>
</protein>
<feature type="compositionally biased region" description="Basic and acidic residues" evidence="1">
    <location>
        <begin position="293"/>
        <end position="309"/>
    </location>
</feature>
<gene>
    <name evidence="2" type="ORF">NA56DRAFT_708580</name>
</gene>
<proteinExistence type="predicted"/>
<feature type="compositionally biased region" description="Acidic residues" evidence="1">
    <location>
        <begin position="311"/>
        <end position="320"/>
    </location>
</feature>
<reference evidence="2 3" key="1">
    <citation type="submission" date="2016-05" db="EMBL/GenBank/DDBJ databases">
        <title>A degradative enzymes factory behind the ericoid mycorrhizal symbiosis.</title>
        <authorList>
            <consortium name="DOE Joint Genome Institute"/>
            <person name="Martino E."/>
            <person name="Morin E."/>
            <person name="Grelet G."/>
            <person name="Kuo A."/>
            <person name="Kohler A."/>
            <person name="Daghino S."/>
            <person name="Barry K."/>
            <person name="Choi C."/>
            <person name="Cichocki N."/>
            <person name="Clum A."/>
            <person name="Copeland A."/>
            <person name="Hainaut M."/>
            <person name="Haridas S."/>
            <person name="Labutti K."/>
            <person name="Lindquist E."/>
            <person name="Lipzen A."/>
            <person name="Khouja H.-R."/>
            <person name="Murat C."/>
            <person name="Ohm R."/>
            <person name="Olson A."/>
            <person name="Spatafora J."/>
            <person name="Veneault-Fourrey C."/>
            <person name="Henrissat B."/>
            <person name="Grigoriev I."/>
            <person name="Martin F."/>
            <person name="Perotto S."/>
        </authorList>
    </citation>
    <scope>NUCLEOTIDE SEQUENCE [LARGE SCALE GENOMIC DNA]</scope>
    <source>
        <strain evidence="2 3">UAMH 7357</strain>
    </source>
</reference>
<dbReference type="AlphaFoldDB" id="A0A2J6PRM6"/>
<accession>A0A2J6PRM6</accession>
<feature type="region of interest" description="Disordered" evidence="1">
    <location>
        <begin position="263"/>
        <end position="320"/>
    </location>
</feature>
<organism evidence="2 3">
    <name type="scientific">Hyaloscypha hepaticicola</name>
    <dbReference type="NCBI Taxonomy" id="2082293"/>
    <lineage>
        <taxon>Eukaryota</taxon>
        <taxon>Fungi</taxon>
        <taxon>Dikarya</taxon>
        <taxon>Ascomycota</taxon>
        <taxon>Pezizomycotina</taxon>
        <taxon>Leotiomycetes</taxon>
        <taxon>Helotiales</taxon>
        <taxon>Hyaloscyphaceae</taxon>
        <taxon>Hyaloscypha</taxon>
    </lineage>
</organism>
<dbReference type="EMBL" id="KZ613504">
    <property type="protein sequence ID" value="PMD16684.1"/>
    <property type="molecule type" value="Genomic_DNA"/>
</dbReference>
<evidence type="ECO:0000313" key="3">
    <source>
        <dbReference type="Proteomes" id="UP000235672"/>
    </source>
</evidence>
<evidence type="ECO:0000256" key="1">
    <source>
        <dbReference type="SAM" id="MobiDB-lite"/>
    </source>
</evidence>